<evidence type="ECO:0000313" key="2">
    <source>
        <dbReference type="RefSeq" id="XP_071912519.1"/>
    </source>
</evidence>
<name>A0ABM4UZ46_COFAR</name>
<keyword evidence="1" id="KW-1185">Reference proteome</keyword>
<accession>A0ABM4UZ46</accession>
<dbReference type="GeneID" id="113695081"/>
<dbReference type="Gene3D" id="2.40.50.140">
    <property type="entry name" value="Nucleic acid-binding proteins"/>
    <property type="match status" value="2"/>
</dbReference>
<protein>
    <submittedName>
        <fullName evidence="2">Replication protein A 70 kDa DNA-binding subunit D-like</fullName>
    </submittedName>
</protein>
<dbReference type="RefSeq" id="XP_071912519.1">
    <property type="nucleotide sequence ID" value="XM_072056418.1"/>
</dbReference>
<reference evidence="2" key="1">
    <citation type="submission" date="2025-08" db="UniProtKB">
        <authorList>
            <consortium name="RefSeq"/>
        </authorList>
    </citation>
    <scope>IDENTIFICATION</scope>
    <source>
        <tissue evidence="2">Leaves</tissue>
    </source>
</reference>
<sequence>MAVILHALPNKIIPVEGAPCVLRDYVIANEDMKPLILTLRGEFEEIYGPTIAAAKDPFPVIIAIRVKATTNHYLSLSTESSSVILIAPIAQQAMHLQNWHHTHADVLRQMLNQSSYTNPRILLPPVNNNRITHIATVLQQKPRTAWIQGIVELDCVPLKLTYIACSLCYYPSKLVSNLPVPCQHCRSNADLVPRALIAISLTDATGSLCAAAIDIEAERLIQYSTAELYYLQQEQNVDLTQYLARTLHGKLLMCYIKPSPSKFKPIRRAAYEIITSYAIDELFNAENINMNNLNING</sequence>
<dbReference type="InterPro" id="IPR012340">
    <property type="entry name" value="NA-bd_OB-fold"/>
</dbReference>
<proteinExistence type="predicted"/>
<dbReference type="SUPFAM" id="SSF50249">
    <property type="entry name" value="Nucleic acid-binding proteins"/>
    <property type="match status" value="1"/>
</dbReference>
<evidence type="ECO:0000313" key="1">
    <source>
        <dbReference type="Proteomes" id="UP001652660"/>
    </source>
</evidence>
<dbReference type="Proteomes" id="UP001652660">
    <property type="component" value="Chromosome 6e"/>
</dbReference>
<organism evidence="1 2">
    <name type="scientific">Coffea arabica</name>
    <name type="common">Arabian coffee</name>
    <dbReference type="NCBI Taxonomy" id="13443"/>
    <lineage>
        <taxon>Eukaryota</taxon>
        <taxon>Viridiplantae</taxon>
        <taxon>Streptophyta</taxon>
        <taxon>Embryophyta</taxon>
        <taxon>Tracheophyta</taxon>
        <taxon>Spermatophyta</taxon>
        <taxon>Magnoliopsida</taxon>
        <taxon>eudicotyledons</taxon>
        <taxon>Gunneridae</taxon>
        <taxon>Pentapetalae</taxon>
        <taxon>asterids</taxon>
        <taxon>lamiids</taxon>
        <taxon>Gentianales</taxon>
        <taxon>Rubiaceae</taxon>
        <taxon>Ixoroideae</taxon>
        <taxon>Gardenieae complex</taxon>
        <taxon>Bertiereae - Coffeeae clade</taxon>
        <taxon>Coffeeae</taxon>
        <taxon>Coffea</taxon>
    </lineage>
</organism>
<gene>
    <name evidence="2" type="primary">LOC113695081</name>
</gene>